<feature type="region of interest" description="Disordered" evidence="2">
    <location>
        <begin position="122"/>
        <end position="159"/>
    </location>
</feature>
<feature type="region of interest" description="Disordered" evidence="2">
    <location>
        <begin position="841"/>
        <end position="864"/>
    </location>
</feature>
<dbReference type="PROSITE" id="PS50004">
    <property type="entry name" value="C2"/>
    <property type="match status" value="1"/>
</dbReference>
<dbReference type="Gene3D" id="3.40.30.10">
    <property type="entry name" value="Glutaredoxin"/>
    <property type="match status" value="2"/>
</dbReference>
<evidence type="ECO:0000256" key="2">
    <source>
        <dbReference type="SAM" id="MobiDB-lite"/>
    </source>
</evidence>
<evidence type="ECO:0000313" key="4">
    <source>
        <dbReference type="EMBL" id="PSC71573.1"/>
    </source>
</evidence>
<protein>
    <submittedName>
        <fullName evidence="4">Pollen-specific SF21-like</fullName>
    </submittedName>
</protein>
<dbReference type="SUPFAM" id="SSF49562">
    <property type="entry name" value="C2 domain (Calcium/lipid-binding domain, CaLB)"/>
    <property type="match status" value="1"/>
</dbReference>
<dbReference type="Pfam" id="PF03096">
    <property type="entry name" value="Ndr"/>
    <property type="match status" value="1"/>
</dbReference>
<accession>A0A2P6VBW2</accession>
<dbReference type="Gene3D" id="2.60.40.150">
    <property type="entry name" value="C2 domain"/>
    <property type="match status" value="1"/>
</dbReference>
<feature type="compositionally biased region" description="Gly residues" evidence="2">
    <location>
        <begin position="581"/>
        <end position="594"/>
    </location>
</feature>
<gene>
    <name evidence="4" type="ORF">C2E20_5198</name>
</gene>
<feature type="compositionally biased region" description="Polar residues" evidence="2">
    <location>
        <begin position="267"/>
        <end position="279"/>
    </location>
</feature>
<dbReference type="SMART" id="SM00239">
    <property type="entry name" value="C2"/>
    <property type="match status" value="1"/>
</dbReference>
<dbReference type="InterPro" id="IPR035892">
    <property type="entry name" value="C2_domain_sf"/>
</dbReference>
<feature type="domain" description="C2" evidence="3">
    <location>
        <begin position="316"/>
        <end position="438"/>
    </location>
</feature>
<feature type="compositionally biased region" description="Basic residues" evidence="2">
    <location>
        <begin position="1942"/>
        <end position="1952"/>
    </location>
</feature>
<dbReference type="Pfam" id="PF00085">
    <property type="entry name" value="Thioredoxin"/>
    <property type="match status" value="1"/>
</dbReference>
<feature type="region of interest" description="Disordered" evidence="2">
    <location>
        <begin position="575"/>
        <end position="628"/>
    </location>
</feature>
<feature type="region of interest" description="Disordered" evidence="2">
    <location>
        <begin position="538"/>
        <end position="560"/>
    </location>
</feature>
<feature type="region of interest" description="Disordered" evidence="2">
    <location>
        <begin position="1257"/>
        <end position="1277"/>
    </location>
</feature>
<dbReference type="InterPro" id="IPR036249">
    <property type="entry name" value="Thioredoxin-like_sf"/>
</dbReference>
<feature type="compositionally biased region" description="Acidic residues" evidence="2">
    <location>
        <begin position="1264"/>
        <end position="1275"/>
    </location>
</feature>
<keyword evidence="5" id="KW-1185">Reference proteome</keyword>
<dbReference type="InterPro" id="IPR004142">
    <property type="entry name" value="NDRG"/>
</dbReference>
<dbReference type="InterPro" id="IPR013766">
    <property type="entry name" value="Thioredoxin_domain"/>
</dbReference>
<feature type="compositionally biased region" description="Low complexity" evidence="2">
    <location>
        <begin position="140"/>
        <end position="152"/>
    </location>
</feature>
<dbReference type="Gene3D" id="3.40.50.1820">
    <property type="entry name" value="alpha/beta hydrolase"/>
    <property type="match status" value="1"/>
</dbReference>
<dbReference type="InterPro" id="IPR000008">
    <property type="entry name" value="C2_dom"/>
</dbReference>
<dbReference type="OrthoDB" id="10263751at2759"/>
<comment type="caution">
    <text evidence="4">The sequence shown here is derived from an EMBL/GenBank/DDBJ whole genome shotgun (WGS) entry which is preliminary data.</text>
</comment>
<sequence>MWSVPPREAPDERCDRLMAVYDRQIEDLEVSRPTPYWDGYCGLVKVCDEEWVRPDASLQATAAHGQQMQQQQQQQKQQQQQQQLQERRQQRQQPGSGDGIVAAPATASAAVAALGRKRLGGSVEGSSVGASTPTAVTPLSGSPIGGSPASSPFKPGPGLRQSAAMLAEQASLQLAQGQLREAESLLHAALRSCALTDTQTAGQVIDLLLEVERLEQETPKTIRDTGYLVPMGREKEQRRKGRWSLRAFVARGLRSHTLPRAKAVSDESLQASGTLSDSVPATPQSAAGAANASIEAVGAAAEAAALTAETLGSQALPAVWAGAASGLEGLEGKSLMVQVVQARRLRPADSNGLSDPYCVVKVGGHKASSKTVLKTLEPRWNETMVFAPADVVEALGEGWPHVALRVYDWDLVSADDFLGQCELLFTDILEAAATAARGSGCGGLPVPRWRALYGFDRGGQRVEAGEVQLAAWFDASASAGEQGGSALSSLCCAPGTRKQAPQVVHSRGGTLFEEPLIACLAITLESVGGVPVPALPPNHSKASFDGGDSFPASPQGSSNLRRISFEGGRRLGALFRRGSGETHGGGGVSGGGSGMSALFGKLRQAQGSHSGSVAEGSQAGDHDAGGEYDMHFMSGLEAAIDDEDVASEAGSGGGTSGGARFLNGCPTLNRRSSDRMSASPATPAGLAGVKEDAECVAPAGVGDMPLEGLSGQRLYCRLVLGRQQHTSWIRKERHNGTTCWNQMFAFAVPLPLRDRQLRIELYRTTNSTQKGRLISMAHLWLRDLVPPGAAQQPTAVHAVSAELLGALRQARGGRVQLTAALVDADQRRAMYRAPLLEDEGDAAGTAGAAGSTAGGTARPGDHGDRQLHRLESATHEYTRRELRKKALHTEEEYSDWQQTTHHRAKEAAKEAVGGLLPTASDLAQRMVEKSWQSLSSLLLSQSRKGSEDEPALPATAALLPPSLSQLPQPAGSLLLRVDCITLASLTSGDCFFVLKCGPFWARSAALSCSGGVAECGWSLSLPVLDPACLLSLAVFQQPSRADRSASPAVLRQGLRVRNAVIDAFTTTLPLVGKLRVRLSCLAPNAEARAELPLLSERDKGARTVGSVELSLQASYSGAKALVRAYTAPPLPAPAYLHGVQERSAQASMERETRRIVLRWLAGANPPIDGPLALAVLDTEREAFTMSRTKVNWRRIQAALVGVRRCKRRLDEIRTWHNPRESALAMLAILLFCFLTRLAVPCALGWAAMVTLSARPEDAGGPAPMEEDPPGIEPENESWRLAPPTRWPRCAHAWTACSGWGWWSRICWMTWHAAWSAWRRCCLAERHRAMSSSQDAQAAVSLDALLQQGETQLVETRHGPLAVTVCGDRSRTPCLTFPDVGLTHSTCWRGLLLALEGAKKSLLLRNFCFYHLDAPGCHAPGATVPPAFQPLSLSKLAEAAADVAAHFKLREVLGMGAGVGGQVLLQLAAEQPKLFCGLILISPSCRRPGWWEWGWGRIAARQLASRGWEDSTKQYLIQRMFGELLQQKVGGESDLLQAFRRECEEQPAAAVAEYLRAALARPDITAQLPRVRCRVLLLFGREALHAADCFEAASRLRKDHFAVHEVAQAGGLCIEERPADVVGVVESFCVALQLEGFGLGPQLRVGDVAARVKPGETPEQALERRIRESEAVEERVTHIYDKKDWEEQMAQAGDKLVVVEVYNEEVCQTGLEEEAELQWKQDKRAALEPCRGLKHSFARIARECQDAVFLSLEADVEEDSELCDMLGVEVLPTVQFWRSGRMLWEHRGVMKLDQDLGEGVLYYGDTAGNNVKASTFVTDLHSRADLDAFVASQPDHVLTVVNVALLSAAPCVHIFPAVLALATNFQGYAAFARLVGDDHPELLQELNIQQVPTFLFYRSGKAVGRHVGSSRADLIGQILSQQAAAGIKPPPPPSAAAAAVPRRPMRRGRFTRA</sequence>
<feature type="compositionally biased region" description="Low complexity" evidence="2">
    <location>
        <begin position="842"/>
        <end position="856"/>
    </location>
</feature>
<feature type="compositionally biased region" description="Low complexity" evidence="2">
    <location>
        <begin position="66"/>
        <end position="84"/>
    </location>
</feature>
<dbReference type="SUPFAM" id="SSF53474">
    <property type="entry name" value="alpha/beta-Hydrolases"/>
    <property type="match status" value="1"/>
</dbReference>
<proteinExistence type="inferred from homology"/>
<feature type="region of interest" description="Disordered" evidence="2">
    <location>
        <begin position="62"/>
        <end position="101"/>
    </location>
</feature>
<dbReference type="EMBL" id="LHPF02000014">
    <property type="protein sequence ID" value="PSC71573.1"/>
    <property type="molecule type" value="Genomic_DNA"/>
</dbReference>
<feature type="compositionally biased region" description="Low complexity" evidence="2">
    <location>
        <begin position="122"/>
        <end position="131"/>
    </location>
</feature>
<dbReference type="SUPFAM" id="SSF52833">
    <property type="entry name" value="Thioredoxin-like"/>
    <property type="match status" value="2"/>
</dbReference>
<dbReference type="CDD" id="cd00030">
    <property type="entry name" value="C2"/>
    <property type="match status" value="1"/>
</dbReference>
<reference evidence="4 5" key="1">
    <citation type="journal article" date="2018" name="Plant J.">
        <title>Genome sequences of Chlorella sorokiniana UTEX 1602 and Micractinium conductrix SAG 241.80: implications to maltose excretion by a green alga.</title>
        <authorList>
            <person name="Arriola M.B."/>
            <person name="Velmurugan N."/>
            <person name="Zhang Y."/>
            <person name="Plunkett M.H."/>
            <person name="Hondzo H."/>
            <person name="Barney B.M."/>
        </authorList>
    </citation>
    <scope>NUCLEOTIDE SEQUENCE [LARGE SCALE GENOMIC DNA]</scope>
    <source>
        <strain evidence="4 5">SAG 241.80</strain>
    </source>
</reference>
<evidence type="ECO:0000259" key="3">
    <source>
        <dbReference type="PROSITE" id="PS50004"/>
    </source>
</evidence>
<organism evidence="4 5">
    <name type="scientific">Micractinium conductrix</name>
    <dbReference type="NCBI Taxonomy" id="554055"/>
    <lineage>
        <taxon>Eukaryota</taxon>
        <taxon>Viridiplantae</taxon>
        <taxon>Chlorophyta</taxon>
        <taxon>core chlorophytes</taxon>
        <taxon>Trebouxiophyceae</taxon>
        <taxon>Chlorellales</taxon>
        <taxon>Chlorellaceae</taxon>
        <taxon>Chlorella clade</taxon>
        <taxon>Micractinium</taxon>
    </lineage>
</organism>
<dbReference type="Pfam" id="PF00168">
    <property type="entry name" value="C2"/>
    <property type="match status" value="2"/>
</dbReference>
<feature type="region of interest" description="Disordered" evidence="2">
    <location>
        <begin position="261"/>
        <end position="284"/>
    </location>
</feature>
<feature type="region of interest" description="Disordered" evidence="2">
    <location>
        <begin position="1923"/>
        <end position="1952"/>
    </location>
</feature>
<dbReference type="PANTHER" id="PTHR11034">
    <property type="entry name" value="N-MYC DOWNSTREAM REGULATED"/>
    <property type="match status" value="1"/>
</dbReference>
<dbReference type="CDD" id="cd02947">
    <property type="entry name" value="TRX_family"/>
    <property type="match status" value="1"/>
</dbReference>
<name>A0A2P6VBW2_9CHLO</name>
<evidence type="ECO:0000256" key="1">
    <source>
        <dbReference type="ARBA" id="ARBA00005598"/>
    </source>
</evidence>
<comment type="similarity">
    <text evidence="1">Belongs to the NDRG family.</text>
</comment>
<dbReference type="InterPro" id="IPR029058">
    <property type="entry name" value="AB_hydrolase_fold"/>
</dbReference>
<dbReference type="Proteomes" id="UP000239649">
    <property type="component" value="Unassembled WGS sequence"/>
</dbReference>
<evidence type="ECO:0000313" key="5">
    <source>
        <dbReference type="Proteomes" id="UP000239649"/>
    </source>
</evidence>